<sequence>MKTLILSGFVSTTIFILLNISVYQVTDGQKVTLARQYKRIVFDKINRGSFNVSQCLSDLLNCWEVVRGDVLCAYDKYKESICGFFKDNCHDFYGKLDSNWGLEYTLYESYCQDSSQSWTK</sequence>
<dbReference type="Proteomes" id="UP000249218">
    <property type="component" value="Unassembled WGS sequence"/>
</dbReference>
<gene>
    <name evidence="2" type="primary">HaOG204705</name>
    <name evidence="2" type="ORF">B5X24_HaOG204705</name>
</gene>
<reference evidence="2 3" key="1">
    <citation type="journal article" date="2017" name="BMC Biol.">
        <title>Genomic innovations, transcriptional plasticity and gene loss underlying the evolution and divergence of two highly polyphagous and invasive Helicoverpa pest species.</title>
        <authorList>
            <person name="Pearce S.L."/>
            <person name="Clarke D.F."/>
            <person name="East P.D."/>
            <person name="Elfekih S."/>
            <person name="Gordon K.H."/>
            <person name="Jermiin L.S."/>
            <person name="McGaughran A."/>
            <person name="Oakeshott J.G."/>
            <person name="Papanikolaou A."/>
            <person name="Perera O.P."/>
            <person name="Rane R.V."/>
            <person name="Richards S."/>
            <person name="Tay W.T."/>
            <person name="Walsh T.K."/>
            <person name="Anderson A."/>
            <person name="Anderson C.J."/>
            <person name="Asgari S."/>
            <person name="Board P.G."/>
            <person name="Bretschneider A."/>
            <person name="Campbell P.M."/>
            <person name="Chertemps T."/>
            <person name="Christeller J.T."/>
            <person name="Coppin C.W."/>
            <person name="Downes S.J."/>
            <person name="Duan G."/>
            <person name="Farnsworth C.A."/>
            <person name="Good R.T."/>
            <person name="Han L.B."/>
            <person name="Han Y.C."/>
            <person name="Hatje K."/>
            <person name="Horne I."/>
            <person name="Huang Y.P."/>
            <person name="Hughes D.S."/>
            <person name="Jacquin-Joly E."/>
            <person name="James W."/>
            <person name="Jhangiani S."/>
            <person name="Kollmar M."/>
            <person name="Kuwar S.S."/>
            <person name="Li S."/>
            <person name="Liu N.Y."/>
            <person name="Maibeche M.T."/>
            <person name="Miller J.R."/>
            <person name="Montagne N."/>
            <person name="Perry T."/>
            <person name="Qu J."/>
            <person name="Song S.V."/>
            <person name="Sutton G.G."/>
            <person name="Vogel H."/>
            <person name="Walenz B.P."/>
            <person name="Xu W."/>
            <person name="Zhang H.J."/>
            <person name="Zou Z."/>
            <person name="Batterham P."/>
            <person name="Edwards O.R."/>
            <person name="Feyereisen R."/>
            <person name="Gibbs R.A."/>
            <person name="Heckel D.G."/>
            <person name="McGrath A."/>
            <person name="Robin C."/>
            <person name="Scherer S.E."/>
            <person name="Worley K.C."/>
            <person name="Wu Y.D."/>
        </authorList>
    </citation>
    <scope>NUCLEOTIDE SEQUENCE [LARGE SCALE GENOMIC DNA]</scope>
    <source>
        <strain evidence="2">Harm_GR_Male_#8</strain>
        <tissue evidence="2">Whole organism</tissue>
    </source>
</reference>
<evidence type="ECO:0000313" key="3">
    <source>
        <dbReference type="Proteomes" id="UP000249218"/>
    </source>
</evidence>
<protein>
    <recommendedName>
        <fullName evidence="4">Transmembrane protein</fullName>
    </recommendedName>
</protein>
<name>A0A2W1BUS6_HELAM</name>
<organism evidence="2 3">
    <name type="scientific">Helicoverpa armigera</name>
    <name type="common">Cotton bollworm</name>
    <name type="synonym">Heliothis armigera</name>
    <dbReference type="NCBI Taxonomy" id="29058"/>
    <lineage>
        <taxon>Eukaryota</taxon>
        <taxon>Metazoa</taxon>
        <taxon>Ecdysozoa</taxon>
        <taxon>Arthropoda</taxon>
        <taxon>Hexapoda</taxon>
        <taxon>Insecta</taxon>
        <taxon>Pterygota</taxon>
        <taxon>Neoptera</taxon>
        <taxon>Endopterygota</taxon>
        <taxon>Lepidoptera</taxon>
        <taxon>Glossata</taxon>
        <taxon>Ditrysia</taxon>
        <taxon>Noctuoidea</taxon>
        <taxon>Noctuidae</taxon>
        <taxon>Heliothinae</taxon>
        <taxon>Helicoverpa</taxon>
    </lineage>
</organism>
<accession>A0A2W1BUS6</accession>
<keyword evidence="3" id="KW-1185">Reference proteome</keyword>
<dbReference type="OrthoDB" id="7451230at2759"/>
<feature type="transmembrane region" description="Helical" evidence="1">
    <location>
        <begin position="6"/>
        <end position="26"/>
    </location>
</feature>
<evidence type="ECO:0008006" key="4">
    <source>
        <dbReference type="Google" id="ProtNLM"/>
    </source>
</evidence>
<dbReference type="AlphaFoldDB" id="A0A2W1BUS6"/>
<proteinExistence type="predicted"/>
<keyword evidence="1" id="KW-1133">Transmembrane helix</keyword>
<keyword evidence="1" id="KW-0472">Membrane</keyword>
<keyword evidence="1" id="KW-0812">Transmembrane</keyword>
<evidence type="ECO:0000313" key="2">
    <source>
        <dbReference type="EMBL" id="PZC76406.1"/>
    </source>
</evidence>
<dbReference type="EMBL" id="KZ149959">
    <property type="protein sequence ID" value="PZC76406.1"/>
    <property type="molecule type" value="Genomic_DNA"/>
</dbReference>
<evidence type="ECO:0000256" key="1">
    <source>
        <dbReference type="SAM" id="Phobius"/>
    </source>
</evidence>